<organism evidence="3 4">
    <name type="scientific">Maudiozyma saulgeensis</name>
    <dbReference type="NCBI Taxonomy" id="1789683"/>
    <lineage>
        <taxon>Eukaryota</taxon>
        <taxon>Fungi</taxon>
        <taxon>Dikarya</taxon>
        <taxon>Ascomycota</taxon>
        <taxon>Saccharomycotina</taxon>
        <taxon>Saccharomycetes</taxon>
        <taxon>Saccharomycetales</taxon>
        <taxon>Saccharomycetaceae</taxon>
        <taxon>Maudiozyma</taxon>
    </lineage>
</organism>
<gene>
    <name evidence="3" type="ORF">KASA_0O00220G</name>
</gene>
<keyword evidence="2" id="KW-0732">Signal</keyword>
<dbReference type="AlphaFoldDB" id="A0A1X7R1X4"/>
<feature type="region of interest" description="Disordered" evidence="1">
    <location>
        <begin position="414"/>
        <end position="448"/>
    </location>
</feature>
<keyword evidence="4" id="KW-1185">Reference proteome</keyword>
<feature type="region of interest" description="Disordered" evidence="1">
    <location>
        <begin position="339"/>
        <end position="361"/>
    </location>
</feature>
<protein>
    <submittedName>
        <fullName evidence="3">Similar to Saccharomyces cerevisiae YNL327W EGT2 Glycosylphosphatidylinositol (GPI)-anchored cell wall endoglucanase required for proper cell separation after cytokinesis</fullName>
    </submittedName>
</protein>
<feature type="signal peptide" evidence="2">
    <location>
        <begin position="1"/>
        <end position="24"/>
    </location>
</feature>
<dbReference type="OrthoDB" id="4060030at2759"/>
<evidence type="ECO:0000313" key="4">
    <source>
        <dbReference type="Proteomes" id="UP000196158"/>
    </source>
</evidence>
<sequence length="788" mass="82522">MKSFSKNILFAITLLLSALSTAIAASVPYFSDVQILDSYTETTDCTDLDHWFIIQPTITIPAQSETSEIQITIPLAFESYSSGSFDLLYGSTTIGTVNIVDGSNTFTVSFNSYVTSLQNEITTNFNVLAKFSDSAKELVNKPMSLSYAVNATDDKTFTPTINFVGTDLTSITTDGGVYDSNNTAWFVINIPISMLDGAVSINVAPTGSNSFYYEYLETTFEVVTAVDAFNNPLSSVPFTAVKDQSTTAALTFNITSNVSGGKYLRISYSTGPLIYDAITNEVTINDNTVFDSTVYTSSMTNVELNSASSALNLDIGLISSNRTTSSVLSKAISSQTSPAASSETTLATSESTEFESSQLQPVAASETLDSLFEEGSSDDTNNSTSSFIVSTVSKAPTSLPTTVETSSLIVNSTSSSVTATSSTTQSDSNAVSIISSSTSPDTTSASTVSPVVGELSTNKTLVSFSASSQETSTTSALDLGSNMTISTAYSNASATTSGNDTYETYTVLKSTSPADVTEITKLVPVATLSGSTISSEVVITSTVTSDDINDESRFINSTSTVNTIANATAVTSTKLSTKVITTTSCSNNLCVLATSTVVSEGYVVTTESCSEDATVLTNLVAVSTLPCTSCIKSETIKSKGYVVNTESLGAEATIKTKLIPVATLSSSTTHAPVVHKTTTLTASVDETVVSYTTESCSTTTLQPEVSVEAGYIKSTETQSASVTSYLDFLGESSITKSEPTSSTVQVLVQSTTSSSESSIFSISYYEAGSTHLSIGLGSFIIGIVTLFI</sequence>
<accession>A0A1X7R1X4</accession>
<evidence type="ECO:0000256" key="2">
    <source>
        <dbReference type="SAM" id="SignalP"/>
    </source>
</evidence>
<name>A0A1X7R1X4_9SACH</name>
<feature type="chain" id="PRO_5012259588" evidence="2">
    <location>
        <begin position="25"/>
        <end position="788"/>
    </location>
</feature>
<evidence type="ECO:0000313" key="3">
    <source>
        <dbReference type="EMBL" id="SMN19489.1"/>
    </source>
</evidence>
<proteinExistence type="predicted"/>
<dbReference type="EMBL" id="FXLY01000004">
    <property type="protein sequence ID" value="SMN19489.1"/>
    <property type="molecule type" value="Genomic_DNA"/>
</dbReference>
<evidence type="ECO:0000256" key="1">
    <source>
        <dbReference type="SAM" id="MobiDB-lite"/>
    </source>
</evidence>
<feature type="compositionally biased region" description="Low complexity" evidence="1">
    <location>
        <begin position="339"/>
        <end position="357"/>
    </location>
</feature>
<dbReference type="Proteomes" id="UP000196158">
    <property type="component" value="Unassembled WGS sequence"/>
</dbReference>
<dbReference type="STRING" id="1789683.A0A1X7R1X4"/>
<reference evidence="3 4" key="1">
    <citation type="submission" date="2017-04" db="EMBL/GenBank/DDBJ databases">
        <authorList>
            <person name="Afonso C.L."/>
            <person name="Miller P.J."/>
            <person name="Scott M.A."/>
            <person name="Spackman E."/>
            <person name="Goraichik I."/>
            <person name="Dimitrov K.M."/>
            <person name="Suarez D.L."/>
            <person name="Swayne D.E."/>
        </authorList>
    </citation>
    <scope>NUCLEOTIDE SEQUENCE [LARGE SCALE GENOMIC DNA]</scope>
</reference>